<gene>
    <name evidence="2" type="ORF">Q4Q40_19365</name>
</gene>
<comment type="caution">
    <text evidence="2">The sequence shown here is derived from an EMBL/GenBank/DDBJ whole genome shotgun (WGS) entry which is preliminary data.</text>
</comment>
<evidence type="ECO:0000259" key="1">
    <source>
        <dbReference type="PROSITE" id="PS51704"/>
    </source>
</evidence>
<dbReference type="PANTHER" id="PTHR46211">
    <property type="entry name" value="GLYCEROPHOSPHORYL DIESTER PHOSPHODIESTERASE"/>
    <property type="match status" value="1"/>
</dbReference>
<evidence type="ECO:0000313" key="3">
    <source>
        <dbReference type="Proteomes" id="UP001176806"/>
    </source>
</evidence>
<dbReference type="RefSeq" id="WP_303303649.1">
    <property type="nucleotide sequence ID" value="NZ_BAABDA010000028.1"/>
</dbReference>
<accession>A0ABT8WTE0</accession>
<dbReference type="InterPro" id="IPR030395">
    <property type="entry name" value="GP_PDE_dom"/>
</dbReference>
<dbReference type="Gene3D" id="3.20.20.190">
    <property type="entry name" value="Phosphatidylinositol (PI) phosphodiesterase"/>
    <property type="match status" value="1"/>
</dbReference>
<organism evidence="2 3">
    <name type="scientific">Flavivirga jejuensis</name>
    <dbReference type="NCBI Taxonomy" id="870487"/>
    <lineage>
        <taxon>Bacteria</taxon>
        <taxon>Pseudomonadati</taxon>
        <taxon>Bacteroidota</taxon>
        <taxon>Flavobacteriia</taxon>
        <taxon>Flavobacteriales</taxon>
        <taxon>Flavobacteriaceae</taxon>
        <taxon>Flavivirga</taxon>
    </lineage>
</organism>
<name>A0ABT8WTE0_9FLAO</name>
<dbReference type="EMBL" id="JAUOEL010000007">
    <property type="protein sequence ID" value="MDO5976364.1"/>
    <property type="molecule type" value="Genomic_DNA"/>
</dbReference>
<dbReference type="Pfam" id="PF03009">
    <property type="entry name" value="GDPD"/>
    <property type="match status" value="1"/>
</dbReference>
<reference evidence="2" key="1">
    <citation type="submission" date="2023-07" db="EMBL/GenBank/DDBJ databases">
        <title>Two novel species in the genus Flavivirga.</title>
        <authorList>
            <person name="Kwon K."/>
        </authorList>
    </citation>
    <scope>NUCLEOTIDE SEQUENCE</scope>
    <source>
        <strain evidence="2">KACC 14158</strain>
    </source>
</reference>
<dbReference type="SUPFAM" id="SSF51695">
    <property type="entry name" value="PLC-like phosphodiesterases"/>
    <property type="match status" value="1"/>
</dbReference>
<sequence>MVEIICYGCGRGEKPENTIEAIRHCQEINPEWRIEIDIQMSKDEEIVLFHDHNTKKITGIKRDIRKMNYDEIKMLNAGFNFSINGEFTHRKKTIGIPTLKSVFNLFPKAKLVLDIHSKNLKAVDKIIEIIEIYGVNNKIVIVSHYDKVIQKFKGKRPNWIYGAAVKEGTKIVCSAFIFLDYFFPLKSDILILPVKFGNFSFLRKRVLNHVLKRNKKIWVWQELWMFSSTGKKVVMVNSLEKFTELKQRQVDGVFTDSPWELNKQLTAISYQNQE</sequence>
<dbReference type="Proteomes" id="UP001176806">
    <property type="component" value="Unassembled WGS sequence"/>
</dbReference>
<dbReference type="PROSITE" id="PS51704">
    <property type="entry name" value="GP_PDE"/>
    <property type="match status" value="1"/>
</dbReference>
<keyword evidence="3" id="KW-1185">Reference proteome</keyword>
<feature type="domain" description="GP-PDE" evidence="1">
    <location>
        <begin position="2"/>
        <end position="265"/>
    </location>
</feature>
<dbReference type="PANTHER" id="PTHR46211:SF14">
    <property type="entry name" value="GLYCEROPHOSPHODIESTER PHOSPHODIESTERASE"/>
    <property type="match status" value="1"/>
</dbReference>
<proteinExistence type="predicted"/>
<protein>
    <submittedName>
        <fullName evidence="2">Glycerophosphodiester phosphodiesterase family protein</fullName>
    </submittedName>
</protein>
<dbReference type="InterPro" id="IPR017946">
    <property type="entry name" value="PLC-like_Pdiesterase_TIM-brl"/>
</dbReference>
<evidence type="ECO:0000313" key="2">
    <source>
        <dbReference type="EMBL" id="MDO5976364.1"/>
    </source>
</evidence>